<keyword evidence="3" id="KW-1185">Reference proteome</keyword>
<sequence>MEGKKEGKREGKERRKEEGRRKRQEWGEIQSGSNPEGGGSKVMREGPTDGGDRKCGEKNGIPLLQTPMIGRSHKYTRVWTHTLRKENPGKIPGGHAYTPTRLFKYTRWFLGAYINPRVSN</sequence>
<feature type="region of interest" description="Disordered" evidence="1">
    <location>
        <begin position="1"/>
        <end position="69"/>
    </location>
</feature>
<name>V8PD85_OPHHA</name>
<dbReference type="EMBL" id="AZIM01000241">
    <property type="protein sequence ID" value="ETE72315.1"/>
    <property type="molecule type" value="Genomic_DNA"/>
</dbReference>
<evidence type="ECO:0000313" key="3">
    <source>
        <dbReference type="Proteomes" id="UP000018936"/>
    </source>
</evidence>
<accession>V8PD85</accession>
<dbReference type="Proteomes" id="UP000018936">
    <property type="component" value="Unassembled WGS sequence"/>
</dbReference>
<feature type="compositionally biased region" description="Basic and acidic residues" evidence="1">
    <location>
        <begin position="1"/>
        <end position="26"/>
    </location>
</feature>
<evidence type="ECO:0000313" key="2">
    <source>
        <dbReference type="EMBL" id="ETE72315.1"/>
    </source>
</evidence>
<reference evidence="2 3" key="1">
    <citation type="journal article" date="2013" name="Proc. Natl. Acad. Sci. U.S.A.">
        <title>The king cobra genome reveals dynamic gene evolution and adaptation in the snake venom system.</title>
        <authorList>
            <person name="Vonk F.J."/>
            <person name="Casewell N.R."/>
            <person name="Henkel C.V."/>
            <person name="Heimberg A.M."/>
            <person name="Jansen H.J."/>
            <person name="McCleary R.J."/>
            <person name="Kerkkamp H.M."/>
            <person name="Vos R.A."/>
            <person name="Guerreiro I."/>
            <person name="Calvete J.J."/>
            <person name="Wuster W."/>
            <person name="Woods A.E."/>
            <person name="Logan J.M."/>
            <person name="Harrison R.A."/>
            <person name="Castoe T.A."/>
            <person name="de Koning A.P."/>
            <person name="Pollock D.D."/>
            <person name="Yandell M."/>
            <person name="Calderon D."/>
            <person name="Renjifo C."/>
            <person name="Currier R.B."/>
            <person name="Salgado D."/>
            <person name="Pla D."/>
            <person name="Sanz L."/>
            <person name="Hyder A.S."/>
            <person name="Ribeiro J.M."/>
            <person name="Arntzen J.W."/>
            <person name="van den Thillart G.E."/>
            <person name="Boetzer M."/>
            <person name="Pirovano W."/>
            <person name="Dirks R.P."/>
            <person name="Spaink H.P."/>
            <person name="Duboule D."/>
            <person name="McGlinn E."/>
            <person name="Kini R.M."/>
            <person name="Richardson M.K."/>
        </authorList>
    </citation>
    <scope>NUCLEOTIDE SEQUENCE</scope>
    <source>
        <tissue evidence="2">Blood</tissue>
    </source>
</reference>
<feature type="non-terminal residue" evidence="2">
    <location>
        <position position="1"/>
    </location>
</feature>
<evidence type="ECO:0000256" key="1">
    <source>
        <dbReference type="SAM" id="MobiDB-lite"/>
    </source>
</evidence>
<dbReference type="AlphaFoldDB" id="V8PD85"/>
<comment type="caution">
    <text evidence="2">The sequence shown here is derived from an EMBL/GenBank/DDBJ whole genome shotgun (WGS) entry which is preliminary data.</text>
</comment>
<organism evidence="2 3">
    <name type="scientific">Ophiophagus hannah</name>
    <name type="common">King cobra</name>
    <name type="synonym">Naja hannah</name>
    <dbReference type="NCBI Taxonomy" id="8665"/>
    <lineage>
        <taxon>Eukaryota</taxon>
        <taxon>Metazoa</taxon>
        <taxon>Chordata</taxon>
        <taxon>Craniata</taxon>
        <taxon>Vertebrata</taxon>
        <taxon>Euteleostomi</taxon>
        <taxon>Lepidosauria</taxon>
        <taxon>Squamata</taxon>
        <taxon>Bifurcata</taxon>
        <taxon>Unidentata</taxon>
        <taxon>Episquamata</taxon>
        <taxon>Toxicofera</taxon>
        <taxon>Serpentes</taxon>
        <taxon>Colubroidea</taxon>
        <taxon>Elapidae</taxon>
        <taxon>Elapinae</taxon>
        <taxon>Ophiophagus</taxon>
    </lineage>
</organism>
<feature type="compositionally biased region" description="Basic and acidic residues" evidence="1">
    <location>
        <begin position="42"/>
        <end position="57"/>
    </location>
</feature>
<protein>
    <submittedName>
        <fullName evidence="2">Voltage-dependent P/Q-type calcium channel subunit alpha-1A</fullName>
    </submittedName>
</protein>
<gene>
    <name evidence="2" type="primary">CACNA1A</name>
    <name evidence="2" type="ORF">L345_01863</name>
</gene>
<proteinExistence type="predicted"/>